<keyword evidence="2" id="KW-1185">Reference proteome</keyword>
<sequence length="54" mass="6688">MEWAMFRFCQIPKRNYEKHWNSETRLTKQQQHAFQLERVCKINICSHSVFSQDK</sequence>
<dbReference type="Proteomes" id="UP000823941">
    <property type="component" value="Chromosome 14"/>
</dbReference>
<protein>
    <submittedName>
        <fullName evidence="1">Uncharacterized protein</fullName>
    </submittedName>
</protein>
<comment type="caution">
    <text evidence="1">The sequence shown here is derived from an EMBL/GenBank/DDBJ whole genome shotgun (WGS) entry which is preliminary data.</text>
</comment>
<evidence type="ECO:0000313" key="2">
    <source>
        <dbReference type="Proteomes" id="UP000823941"/>
    </source>
</evidence>
<dbReference type="EMBL" id="JAHIBW010000014">
    <property type="protein sequence ID" value="KAG7304840.1"/>
    <property type="molecule type" value="Genomic_DNA"/>
</dbReference>
<accession>A0ABQ7QHY6</accession>
<gene>
    <name evidence="1" type="ORF">JYU34_010226</name>
</gene>
<proteinExistence type="predicted"/>
<reference evidence="1 2" key="1">
    <citation type="submission" date="2021-06" db="EMBL/GenBank/DDBJ databases">
        <title>A haploid diamondback moth (Plutella xylostella L.) genome assembly resolves 31 chromosomes and identifies a diamide resistance mutation.</title>
        <authorList>
            <person name="Ward C.M."/>
            <person name="Perry K.D."/>
            <person name="Baker G."/>
            <person name="Powis K."/>
            <person name="Heckel D.G."/>
            <person name="Baxter S.W."/>
        </authorList>
    </citation>
    <scope>NUCLEOTIDE SEQUENCE [LARGE SCALE GENOMIC DNA]</scope>
    <source>
        <strain evidence="1 2">LV</strain>
        <tissue evidence="1">Single pupa</tissue>
    </source>
</reference>
<organism evidence="1 2">
    <name type="scientific">Plutella xylostella</name>
    <name type="common">Diamondback moth</name>
    <name type="synonym">Plutella maculipennis</name>
    <dbReference type="NCBI Taxonomy" id="51655"/>
    <lineage>
        <taxon>Eukaryota</taxon>
        <taxon>Metazoa</taxon>
        <taxon>Ecdysozoa</taxon>
        <taxon>Arthropoda</taxon>
        <taxon>Hexapoda</taxon>
        <taxon>Insecta</taxon>
        <taxon>Pterygota</taxon>
        <taxon>Neoptera</taxon>
        <taxon>Endopterygota</taxon>
        <taxon>Lepidoptera</taxon>
        <taxon>Glossata</taxon>
        <taxon>Ditrysia</taxon>
        <taxon>Yponomeutoidea</taxon>
        <taxon>Plutellidae</taxon>
        <taxon>Plutella</taxon>
    </lineage>
</organism>
<name>A0ABQ7QHY6_PLUXY</name>
<evidence type="ECO:0000313" key="1">
    <source>
        <dbReference type="EMBL" id="KAG7304840.1"/>
    </source>
</evidence>